<organism evidence="6 7">
    <name type="scientific">Azospirillum endophyticum</name>
    <dbReference type="NCBI Taxonomy" id="2800326"/>
    <lineage>
        <taxon>Bacteria</taxon>
        <taxon>Pseudomonadati</taxon>
        <taxon>Pseudomonadota</taxon>
        <taxon>Alphaproteobacteria</taxon>
        <taxon>Rhodospirillales</taxon>
        <taxon>Azospirillaceae</taxon>
        <taxon>Azospirillum</taxon>
    </lineage>
</organism>
<accession>A0ABS1FG53</accession>
<evidence type="ECO:0000256" key="5">
    <source>
        <dbReference type="SAM" id="Phobius"/>
    </source>
</evidence>
<feature type="transmembrane region" description="Helical" evidence="5">
    <location>
        <begin position="131"/>
        <end position="151"/>
    </location>
</feature>
<keyword evidence="2 5" id="KW-0812">Transmembrane</keyword>
<dbReference type="InterPro" id="IPR004254">
    <property type="entry name" value="AdipoR/HlyIII-related"/>
</dbReference>
<protein>
    <submittedName>
        <fullName evidence="6">Hemolysin III family protein</fullName>
    </submittedName>
</protein>
<evidence type="ECO:0000256" key="2">
    <source>
        <dbReference type="ARBA" id="ARBA00022692"/>
    </source>
</evidence>
<dbReference type="Proteomes" id="UP000652760">
    <property type="component" value="Unassembled WGS sequence"/>
</dbReference>
<feature type="transmembrane region" description="Helical" evidence="5">
    <location>
        <begin position="40"/>
        <end position="59"/>
    </location>
</feature>
<comment type="caution">
    <text evidence="6">The sequence shown here is derived from an EMBL/GenBank/DDBJ whole genome shotgun (WGS) entry which is preliminary data.</text>
</comment>
<keyword evidence="7" id="KW-1185">Reference proteome</keyword>
<proteinExistence type="predicted"/>
<keyword evidence="3 5" id="KW-1133">Transmembrane helix</keyword>
<dbReference type="PANTHER" id="PTHR20855">
    <property type="entry name" value="ADIPOR/PROGESTIN RECEPTOR-RELATED"/>
    <property type="match status" value="1"/>
</dbReference>
<dbReference type="PANTHER" id="PTHR20855:SF3">
    <property type="entry name" value="LD03007P"/>
    <property type="match status" value="1"/>
</dbReference>
<sequence length="235" mass="24427">MFDASPGPTAAFPHVDRGSVPMPDAHQFPVYSVGERRADAVVHAVGVTAGIAGFIWLLNAGVFSGTVPLHTAWALTIYGLGLVGMLTASAAYNLAPPGFGKALLRRIDHAMIFVMIAGTYTPFTLGLGQGIGLGGAVWGGAAFGAALKLRFPGRFHRLGLALYLGLGWAVVTALEPLGSALSASALRLLIAGGLLYTVGVVFHLMDRMPYNNAVWHLMVLAAAGCHFAAVAMAFL</sequence>
<evidence type="ECO:0000313" key="6">
    <source>
        <dbReference type="EMBL" id="MBK1842420.1"/>
    </source>
</evidence>
<keyword evidence="4 5" id="KW-0472">Membrane</keyword>
<dbReference type="EMBL" id="JAENHM010000087">
    <property type="protein sequence ID" value="MBK1842420.1"/>
    <property type="molecule type" value="Genomic_DNA"/>
</dbReference>
<feature type="transmembrane region" description="Helical" evidence="5">
    <location>
        <begin position="71"/>
        <end position="95"/>
    </location>
</feature>
<comment type="subcellular location">
    <subcellularLocation>
        <location evidence="1">Membrane</location>
        <topology evidence="1">Multi-pass membrane protein</topology>
    </subcellularLocation>
</comment>
<evidence type="ECO:0000313" key="7">
    <source>
        <dbReference type="Proteomes" id="UP000652760"/>
    </source>
</evidence>
<name>A0ABS1FG53_9PROT</name>
<gene>
    <name evidence="6" type="ORF">JHL17_34000</name>
</gene>
<feature type="transmembrane region" description="Helical" evidence="5">
    <location>
        <begin position="158"/>
        <end position="174"/>
    </location>
</feature>
<feature type="transmembrane region" description="Helical" evidence="5">
    <location>
        <begin position="180"/>
        <end position="202"/>
    </location>
</feature>
<reference evidence="7" key="1">
    <citation type="submission" date="2021-01" db="EMBL/GenBank/DDBJ databases">
        <title>Genome public.</title>
        <authorList>
            <person name="Liu C."/>
            <person name="Sun Q."/>
        </authorList>
    </citation>
    <scope>NUCLEOTIDE SEQUENCE [LARGE SCALE GENOMIC DNA]</scope>
    <source>
        <strain evidence="7">YIM B02556</strain>
    </source>
</reference>
<dbReference type="Pfam" id="PF03006">
    <property type="entry name" value="HlyIII"/>
    <property type="match status" value="1"/>
</dbReference>
<evidence type="ECO:0000256" key="1">
    <source>
        <dbReference type="ARBA" id="ARBA00004141"/>
    </source>
</evidence>
<feature type="transmembrane region" description="Helical" evidence="5">
    <location>
        <begin position="214"/>
        <end position="234"/>
    </location>
</feature>
<evidence type="ECO:0000256" key="4">
    <source>
        <dbReference type="ARBA" id="ARBA00023136"/>
    </source>
</evidence>
<evidence type="ECO:0000256" key="3">
    <source>
        <dbReference type="ARBA" id="ARBA00022989"/>
    </source>
</evidence>